<dbReference type="AlphaFoldDB" id="A0A0B3VT64"/>
<dbReference type="CDD" id="cd03135">
    <property type="entry name" value="GATase1_DJ-1"/>
    <property type="match status" value="1"/>
</dbReference>
<dbReference type="GO" id="GO:0005737">
    <property type="term" value="C:cytoplasm"/>
    <property type="evidence" value="ECO:0007669"/>
    <property type="project" value="TreeGrafter"/>
</dbReference>
<dbReference type="SUPFAM" id="SSF52317">
    <property type="entry name" value="Class I glutamine amidotransferase-like"/>
    <property type="match status" value="1"/>
</dbReference>
<gene>
    <name evidence="2" type="ORF">QX51_16120</name>
</gene>
<dbReference type="OrthoDB" id="9800516at2"/>
<organism evidence="2 3">
    <name type="scientific">Terrisporobacter othiniensis</name>
    <dbReference type="NCBI Taxonomy" id="1577792"/>
    <lineage>
        <taxon>Bacteria</taxon>
        <taxon>Bacillati</taxon>
        <taxon>Bacillota</taxon>
        <taxon>Clostridia</taxon>
        <taxon>Peptostreptococcales</taxon>
        <taxon>Peptostreptococcaceae</taxon>
        <taxon>Terrisporobacter</taxon>
    </lineage>
</organism>
<evidence type="ECO:0000313" key="3">
    <source>
        <dbReference type="Proteomes" id="UP000031189"/>
    </source>
</evidence>
<dbReference type="PANTHER" id="PTHR48094">
    <property type="entry name" value="PROTEIN/NUCLEIC ACID DEGLYCASE DJ-1-RELATED"/>
    <property type="match status" value="1"/>
</dbReference>
<dbReference type="Proteomes" id="UP000031189">
    <property type="component" value="Unassembled WGS sequence"/>
</dbReference>
<evidence type="ECO:0000313" key="2">
    <source>
        <dbReference type="EMBL" id="KHS56018.1"/>
    </source>
</evidence>
<feature type="domain" description="DJ-1/PfpI" evidence="1">
    <location>
        <begin position="2"/>
        <end position="164"/>
    </location>
</feature>
<dbReference type="Pfam" id="PF01965">
    <property type="entry name" value="DJ-1_PfpI"/>
    <property type="match status" value="1"/>
</dbReference>
<comment type="caution">
    <text evidence="2">The sequence shown here is derived from an EMBL/GenBank/DDBJ whole genome shotgun (WGS) entry which is preliminary data.</text>
</comment>
<dbReference type="InterPro" id="IPR006287">
    <property type="entry name" value="DJ-1"/>
</dbReference>
<sequence length="188" mass="21014">MKKVLVLLADGFEEVEALSVVDVLRRANVDCKMCSIEDEYVRGTHNIIIKSDCNIKDIDKEDYDGVVLPGGLPGAENLKVDCVKELITKMNEKKKIVAAICAAPETLEYFNILEGKKCTSYPGFIQDKEKVNYVEDEVVVVDDNIITSRGPATALTFALSILEELRCINEVEDIKEGMLVNFYNKFAK</sequence>
<protein>
    <submittedName>
        <fullName evidence="2">Thiamine biosynthesis protein ThiJ</fullName>
    </submittedName>
</protein>
<dbReference type="EMBL" id="JWHR01000129">
    <property type="protein sequence ID" value="KHS56018.1"/>
    <property type="molecule type" value="Genomic_DNA"/>
</dbReference>
<name>A0A0B3VT64_9FIRM</name>
<dbReference type="NCBIfam" id="TIGR01383">
    <property type="entry name" value="not_thiJ"/>
    <property type="match status" value="1"/>
</dbReference>
<proteinExistence type="predicted"/>
<accession>A0A0B3VT64</accession>
<dbReference type="InterPro" id="IPR002818">
    <property type="entry name" value="DJ-1/PfpI"/>
</dbReference>
<keyword evidence="3" id="KW-1185">Reference proteome</keyword>
<dbReference type="Gene3D" id="3.40.50.880">
    <property type="match status" value="1"/>
</dbReference>
<reference evidence="2 3" key="1">
    <citation type="submission" date="2014-12" db="EMBL/GenBank/DDBJ databases">
        <title>Draft genome sequence of Terrisporobacter sp. 08-306576, isolated from the blood culture of a bacteremia patient.</title>
        <authorList>
            <person name="Lund L.C."/>
            <person name="Sydenham T.V."/>
            <person name="Hogh S.V."/>
            <person name="Skov M.N."/>
            <person name="Kemp M."/>
            <person name="Justesen U.S."/>
        </authorList>
    </citation>
    <scope>NUCLEOTIDE SEQUENCE [LARGE SCALE GENOMIC DNA]</scope>
    <source>
        <strain evidence="2 3">08-306576</strain>
    </source>
</reference>
<evidence type="ECO:0000259" key="1">
    <source>
        <dbReference type="Pfam" id="PF01965"/>
    </source>
</evidence>
<dbReference type="PANTHER" id="PTHR48094:SF12">
    <property type="entry name" value="PARKINSON DISEASE PROTEIN 7 HOMOLOG"/>
    <property type="match status" value="1"/>
</dbReference>
<dbReference type="RefSeq" id="WP_039680929.1">
    <property type="nucleotide sequence ID" value="NZ_JAWGXO010000001.1"/>
</dbReference>
<dbReference type="InterPro" id="IPR050325">
    <property type="entry name" value="Prot/Nucl_acid_deglycase"/>
</dbReference>
<dbReference type="STRING" id="1577792.QX51_16120"/>
<dbReference type="InterPro" id="IPR029062">
    <property type="entry name" value="Class_I_gatase-like"/>
</dbReference>